<protein>
    <submittedName>
        <fullName evidence="1">Uncharacterized protein</fullName>
    </submittedName>
</protein>
<sequence>MRPQPAGDVSSPPFGPGMPRGCGSCQWRVISAHHGSHHSSVYWTSAFTVPVRQLARTTTSSAATISRGRAREANLTGSTALALWQGRDGRIAVPLERLHLSIRFSPFLQG</sequence>
<dbReference type="Gramene" id="PVH66806">
    <property type="protein sequence ID" value="PVH66806"/>
    <property type="gene ID" value="PAHAL_1G353500"/>
</dbReference>
<name>A0A2T8KXA2_9POAL</name>
<accession>A0A2T8KXA2</accession>
<organism evidence="1">
    <name type="scientific">Panicum hallii</name>
    <dbReference type="NCBI Taxonomy" id="206008"/>
    <lineage>
        <taxon>Eukaryota</taxon>
        <taxon>Viridiplantae</taxon>
        <taxon>Streptophyta</taxon>
        <taxon>Embryophyta</taxon>
        <taxon>Tracheophyta</taxon>
        <taxon>Spermatophyta</taxon>
        <taxon>Magnoliopsida</taxon>
        <taxon>Liliopsida</taxon>
        <taxon>Poales</taxon>
        <taxon>Poaceae</taxon>
        <taxon>PACMAD clade</taxon>
        <taxon>Panicoideae</taxon>
        <taxon>Panicodae</taxon>
        <taxon>Paniceae</taxon>
        <taxon>Panicinae</taxon>
        <taxon>Panicum</taxon>
        <taxon>Panicum sect. Panicum</taxon>
    </lineage>
</organism>
<evidence type="ECO:0000313" key="1">
    <source>
        <dbReference type="EMBL" id="PVH66806.1"/>
    </source>
</evidence>
<gene>
    <name evidence="1" type="ORF">PAHAL_1G353500</name>
</gene>
<dbReference type="Proteomes" id="UP000243499">
    <property type="component" value="Chromosome 1"/>
</dbReference>
<dbReference type="AlphaFoldDB" id="A0A2T8KXA2"/>
<proteinExistence type="predicted"/>
<dbReference type="EMBL" id="CM008046">
    <property type="protein sequence ID" value="PVH66806.1"/>
    <property type="molecule type" value="Genomic_DNA"/>
</dbReference>
<reference evidence="1" key="1">
    <citation type="submission" date="2018-04" db="EMBL/GenBank/DDBJ databases">
        <title>WGS assembly of Panicum hallii.</title>
        <authorList>
            <person name="Lovell J."/>
            <person name="Jenkins J."/>
            <person name="Lowry D."/>
            <person name="Mamidi S."/>
            <person name="Sreedasyam A."/>
            <person name="Weng X."/>
            <person name="Barry K."/>
            <person name="Bonette J."/>
            <person name="Campitelli B."/>
            <person name="Daum C."/>
            <person name="Gordon S."/>
            <person name="Gould B."/>
            <person name="Lipzen A."/>
            <person name="Macqueen A."/>
            <person name="Palacio-Mejia J."/>
            <person name="Plott C."/>
            <person name="Shakirov E."/>
            <person name="Shu S."/>
            <person name="Yoshinaga Y."/>
            <person name="Zane M."/>
            <person name="Rokhsar D."/>
            <person name="Grimwood J."/>
            <person name="Schmutz J."/>
            <person name="Juenger T."/>
        </authorList>
    </citation>
    <scope>NUCLEOTIDE SEQUENCE [LARGE SCALE GENOMIC DNA]</scope>
    <source>
        <strain evidence="1">FIL2</strain>
    </source>
</reference>